<evidence type="ECO:0000259" key="4">
    <source>
        <dbReference type="PROSITE" id="PS51175"/>
    </source>
</evidence>
<evidence type="ECO:0000313" key="6">
    <source>
        <dbReference type="Proteomes" id="UP000215214"/>
    </source>
</evidence>
<dbReference type="OrthoDB" id="974771at2"/>
<dbReference type="InterPro" id="IPR006584">
    <property type="entry name" value="Cellulose-bd_IV"/>
</dbReference>
<dbReference type="PANTHER" id="PTHR36453:SF1">
    <property type="entry name" value="RIGHT HANDED BETA HELIX DOMAIN-CONTAINING PROTEIN"/>
    <property type="match status" value="1"/>
</dbReference>
<dbReference type="InterPro" id="IPR012334">
    <property type="entry name" value="Pectin_lyas_fold"/>
</dbReference>
<dbReference type="Gene3D" id="2.60.120.260">
    <property type="entry name" value="Galactose-binding domain-like"/>
    <property type="match status" value="1"/>
</dbReference>
<dbReference type="KEGG" id="tje:TJEJU_2269"/>
<dbReference type="RefSeq" id="WP_095072129.1">
    <property type="nucleotide sequence ID" value="NZ_LT899436.1"/>
</dbReference>
<feature type="region of interest" description="Disordered" evidence="2">
    <location>
        <begin position="531"/>
        <end position="555"/>
    </location>
</feature>
<dbReference type="PANTHER" id="PTHR36453">
    <property type="entry name" value="SECRETED PROTEIN-RELATED"/>
    <property type="match status" value="1"/>
</dbReference>
<keyword evidence="1 3" id="KW-0732">Signal</keyword>
<feature type="domain" description="CBM6" evidence="4">
    <location>
        <begin position="689"/>
        <end position="810"/>
    </location>
</feature>
<proteinExistence type="predicted"/>
<dbReference type="NCBIfam" id="TIGR04183">
    <property type="entry name" value="Por_Secre_tail"/>
    <property type="match status" value="1"/>
</dbReference>
<dbReference type="InterPro" id="IPR011050">
    <property type="entry name" value="Pectin_lyase_fold/virulence"/>
</dbReference>
<dbReference type="Pfam" id="PF07602">
    <property type="entry name" value="DUF1565"/>
    <property type="match status" value="1"/>
</dbReference>
<dbReference type="GO" id="GO:0030246">
    <property type="term" value="F:carbohydrate binding"/>
    <property type="evidence" value="ECO:0007669"/>
    <property type="project" value="InterPro"/>
</dbReference>
<dbReference type="InterPro" id="IPR011459">
    <property type="entry name" value="DUF1565"/>
</dbReference>
<dbReference type="SUPFAM" id="SSF51126">
    <property type="entry name" value="Pectin lyase-like"/>
    <property type="match status" value="2"/>
</dbReference>
<dbReference type="InterPro" id="IPR026444">
    <property type="entry name" value="Secre_tail"/>
</dbReference>
<name>A0A238UA54_9FLAO</name>
<evidence type="ECO:0000256" key="2">
    <source>
        <dbReference type="SAM" id="MobiDB-lite"/>
    </source>
</evidence>
<feature type="signal peptide" evidence="3">
    <location>
        <begin position="1"/>
        <end position="18"/>
    </location>
</feature>
<sequence>MKTLIKLLVLLVATSVYARDIYVAKNGNDTNSGEQNSPYLTIAKACEVAMPGDVVYIRAGRYEETIRPVRSGVAGNPIVFTSFPGENVIISAMESLNGWTSDGEGRWKTTVNWDLGQRNFVMNGTTVLDLARWPNNTDGDRFTLNSLRNDGGSQDNVSTNAFLTDSDIPNWNWANGGSIMFYGDRAGSGWTTWRAWIKSQSSGRVNFDAIKNQDWIISAHPPGDFGDYYLEGIKEALDYQNEWFFDASIRTLFVQLPGGVKPNDGEVQMSRREVTANLEGRNHIHIENMALFGGNVSIKGTGNKLNRVTLLYGSMTRGINPNFNSGINAIDIKSGSNNTIIEHCEIGFGDATGVWDSGTASIIRNNYIHDFDFLGSYDAPIMARGGRNTKIIRNYISRGGRDAIQIVNKNSEVAWNDVSQSNLIADDCALLYTINKGLNLEIHHNWFHDAESRGKLKKAAGIYLDNDAEGVRVYRNVVWNVEWTNVQINWDGKDIDIFNNTLVKAKGGTMGAWHKAGTMFTNVKVWNNITDRNATDQGGNQETEGTWEPQSDKQNNLVDKTSFIDHINNDFKLKDGSLAVDFGRQITGITNGFKGSSPDVGAYEVGDNWVPGPDWKLSEGANGSCYNLPGESCNCTPTIWYKDEDGDGLGDINNSTEACNRPNGYVIDNTDNCDNDAANRCDILHQVGVKIEAEDFNNQQGVQIETNGGTTNLGFIENNDFTIYKVNVNRAGTYTLTFRVASASQGGEITVTSDNTSSNTTKIAVSNTGGWRDWQEISTTVQLSNGIQNIKTTFEGTSSFLFNIDWFRIDSSVLSIDENEISKVKVYPNPTNNIIVVEGLNKEHNFNLVDLNGRAIQKVNLNPTNNSFDISNLSQGIYFLKSLRVDFTHKIIKN</sequence>
<accession>A0A238UA54</accession>
<dbReference type="AlphaFoldDB" id="A0A238UA54"/>
<evidence type="ECO:0000256" key="3">
    <source>
        <dbReference type="SAM" id="SignalP"/>
    </source>
</evidence>
<dbReference type="InterPro" id="IPR005084">
    <property type="entry name" value="CBM6"/>
</dbReference>
<dbReference type="Proteomes" id="UP000215214">
    <property type="component" value="Chromosome TJEJU"/>
</dbReference>
<reference evidence="5 6" key="1">
    <citation type="submission" date="2017-07" db="EMBL/GenBank/DDBJ databases">
        <authorList>
            <person name="Sun Z.S."/>
            <person name="Albrecht U."/>
            <person name="Echele G."/>
            <person name="Lee C.C."/>
        </authorList>
    </citation>
    <scope>NUCLEOTIDE SEQUENCE [LARGE SCALE GENOMIC DNA]</scope>
    <source>
        <strain evidence="6">type strain: KCTC 22618</strain>
    </source>
</reference>
<dbReference type="Pfam" id="PF18962">
    <property type="entry name" value="Por_Secre_tail"/>
    <property type="match status" value="1"/>
</dbReference>
<dbReference type="PROSITE" id="PS51175">
    <property type="entry name" value="CBM6"/>
    <property type="match status" value="1"/>
</dbReference>
<dbReference type="Pfam" id="PF03422">
    <property type="entry name" value="CBM_6"/>
    <property type="match status" value="1"/>
</dbReference>
<evidence type="ECO:0000256" key="1">
    <source>
        <dbReference type="ARBA" id="ARBA00022729"/>
    </source>
</evidence>
<dbReference type="EMBL" id="LT899436">
    <property type="protein sequence ID" value="SNR15955.1"/>
    <property type="molecule type" value="Genomic_DNA"/>
</dbReference>
<protein>
    <recommendedName>
        <fullName evidence="4">CBM6 domain-containing protein</fullName>
    </recommendedName>
</protein>
<keyword evidence="6" id="KW-1185">Reference proteome</keyword>
<dbReference type="SMART" id="SM00606">
    <property type="entry name" value="CBD_IV"/>
    <property type="match status" value="1"/>
</dbReference>
<dbReference type="InterPro" id="IPR008979">
    <property type="entry name" value="Galactose-bd-like_sf"/>
</dbReference>
<feature type="chain" id="PRO_5012082461" description="CBM6 domain-containing protein" evidence="3">
    <location>
        <begin position="19"/>
        <end position="894"/>
    </location>
</feature>
<dbReference type="CDD" id="cd04080">
    <property type="entry name" value="CBM6_cellulase-like"/>
    <property type="match status" value="1"/>
</dbReference>
<dbReference type="InterPro" id="IPR006626">
    <property type="entry name" value="PbH1"/>
</dbReference>
<dbReference type="SMART" id="SM00710">
    <property type="entry name" value="PbH1"/>
    <property type="match status" value="4"/>
</dbReference>
<evidence type="ECO:0000313" key="5">
    <source>
        <dbReference type="EMBL" id="SNR15955.1"/>
    </source>
</evidence>
<dbReference type="Gene3D" id="2.160.20.10">
    <property type="entry name" value="Single-stranded right-handed beta-helix, Pectin lyase-like"/>
    <property type="match status" value="2"/>
</dbReference>
<gene>
    <name evidence="5" type="ORF">TJEJU_2269</name>
</gene>
<organism evidence="5 6">
    <name type="scientific">Tenacibaculum jejuense</name>
    <dbReference type="NCBI Taxonomy" id="584609"/>
    <lineage>
        <taxon>Bacteria</taxon>
        <taxon>Pseudomonadati</taxon>
        <taxon>Bacteroidota</taxon>
        <taxon>Flavobacteriia</taxon>
        <taxon>Flavobacteriales</taxon>
        <taxon>Flavobacteriaceae</taxon>
        <taxon>Tenacibaculum</taxon>
    </lineage>
</organism>
<dbReference type="SUPFAM" id="SSF49785">
    <property type="entry name" value="Galactose-binding domain-like"/>
    <property type="match status" value="1"/>
</dbReference>